<dbReference type="PANTHER" id="PTHR45879">
    <property type="entry name" value="CYCLIC AMP RESPONSE ELEMENT-BINDING PROTEIN B"/>
    <property type="match status" value="1"/>
</dbReference>
<dbReference type="PROSITE" id="PS50953">
    <property type="entry name" value="KID"/>
    <property type="match status" value="1"/>
</dbReference>
<dbReference type="AlphaFoldDB" id="A0A7R8ZNV9"/>
<evidence type="ECO:0000256" key="2">
    <source>
        <dbReference type="ARBA" id="ARBA00023015"/>
    </source>
</evidence>
<evidence type="ECO:0000256" key="3">
    <source>
        <dbReference type="ARBA" id="ARBA00023125"/>
    </source>
</evidence>
<dbReference type="InterPro" id="IPR001630">
    <property type="entry name" value="Leuzip_CREB"/>
</dbReference>
<feature type="non-terminal residue" evidence="7">
    <location>
        <position position="1"/>
    </location>
</feature>
<evidence type="ECO:0000256" key="1">
    <source>
        <dbReference type="ARBA" id="ARBA00004123"/>
    </source>
</evidence>
<comment type="subcellular location">
    <subcellularLocation>
        <location evidence="1">Nucleus</location>
    </subcellularLocation>
</comment>
<evidence type="ECO:0000256" key="4">
    <source>
        <dbReference type="ARBA" id="ARBA00023163"/>
    </source>
</evidence>
<evidence type="ECO:0000256" key="5">
    <source>
        <dbReference type="ARBA" id="ARBA00023242"/>
    </source>
</evidence>
<reference evidence="7" key="1">
    <citation type="submission" date="2020-11" db="EMBL/GenBank/DDBJ databases">
        <authorList>
            <person name="Tran Van P."/>
        </authorList>
    </citation>
    <scope>NUCLEOTIDE SEQUENCE</scope>
</reference>
<sequence length="239" mass="25287">MMATRNRYSSMRQPVRDMSARQFSRDEKYRMDHLGGSNGVLNGDLDTSDVKPNGLLSGGVVQSHSVIQSGGGHQPSVIQTSGAAFRGGNLLLVNKTVHHQTTCGATGPSASVIQTAAGQHSQGVEGESSETEGDMVKKRREILARRPSYRKILNELGGDEVEDKDSEDTSDSHDTLDQYSTTSVPGGLVQLLSASPGGSVRLKSESVHLVSPSSTSSDPPAIVQYAAATQGSDGQFYVP</sequence>
<keyword evidence="2" id="KW-0805">Transcription regulation</keyword>
<accession>A0A7R8ZNV9</accession>
<feature type="compositionally biased region" description="Acidic residues" evidence="6">
    <location>
        <begin position="157"/>
        <end position="169"/>
    </location>
</feature>
<dbReference type="Pfam" id="PF02173">
    <property type="entry name" value="pKID"/>
    <property type="match status" value="1"/>
</dbReference>
<dbReference type="PRINTS" id="PR00041">
    <property type="entry name" value="LEUZIPPRCREB"/>
</dbReference>
<name>A0A7R8ZNV9_9CRUS</name>
<dbReference type="InterPro" id="IPR003102">
    <property type="entry name" value="CREB1-like_pKID"/>
</dbReference>
<organism evidence="7">
    <name type="scientific">Cyprideis torosa</name>
    <dbReference type="NCBI Taxonomy" id="163714"/>
    <lineage>
        <taxon>Eukaryota</taxon>
        <taxon>Metazoa</taxon>
        <taxon>Ecdysozoa</taxon>
        <taxon>Arthropoda</taxon>
        <taxon>Crustacea</taxon>
        <taxon>Oligostraca</taxon>
        <taxon>Ostracoda</taxon>
        <taxon>Podocopa</taxon>
        <taxon>Podocopida</taxon>
        <taxon>Cytherocopina</taxon>
        <taxon>Cytheroidea</taxon>
        <taxon>Cytherideidae</taxon>
        <taxon>Cyprideis</taxon>
    </lineage>
</organism>
<dbReference type="GO" id="GO:0000978">
    <property type="term" value="F:RNA polymerase II cis-regulatory region sequence-specific DNA binding"/>
    <property type="evidence" value="ECO:0007669"/>
    <property type="project" value="TreeGrafter"/>
</dbReference>
<dbReference type="EMBL" id="OB663012">
    <property type="protein sequence ID" value="CAD7230853.1"/>
    <property type="molecule type" value="Genomic_DNA"/>
</dbReference>
<keyword evidence="4" id="KW-0804">Transcription</keyword>
<evidence type="ECO:0000256" key="6">
    <source>
        <dbReference type="SAM" id="MobiDB-lite"/>
    </source>
</evidence>
<keyword evidence="5" id="KW-0539">Nucleus</keyword>
<dbReference type="GO" id="GO:0005634">
    <property type="term" value="C:nucleus"/>
    <property type="evidence" value="ECO:0007669"/>
    <property type="project" value="UniProtKB-SubCell"/>
</dbReference>
<feature type="region of interest" description="Disordered" evidence="6">
    <location>
        <begin position="1"/>
        <end position="23"/>
    </location>
</feature>
<dbReference type="GO" id="GO:0000981">
    <property type="term" value="F:DNA-binding transcription factor activity, RNA polymerase II-specific"/>
    <property type="evidence" value="ECO:0007669"/>
    <property type="project" value="TreeGrafter"/>
</dbReference>
<dbReference type="GO" id="GO:0005667">
    <property type="term" value="C:transcription regulator complex"/>
    <property type="evidence" value="ECO:0007669"/>
    <property type="project" value="TreeGrafter"/>
</dbReference>
<feature type="compositionally biased region" description="Polar residues" evidence="6">
    <location>
        <begin position="1"/>
        <end position="12"/>
    </location>
</feature>
<protein>
    <submittedName>
        <fullName evidence="7">Uncharacterized protein</fullName>
    </submittedName>
</protein>
<feature type="compositionally biased region" description="Basic and acidic residues" evidence="6">
    <location>
        <begin position="14"/>
        <end position="23"/>
    </location>
</feature>
<evidence type="ECO:0000313" key="7">
    <source>
        <dbReference type="EMBL" id="CAD7230853.1"/>
    </source>
</evidence>
<dbReference type="PANTHER" id="PTHR45879:SF3">
    <property type="entry name" value="CYCLIC AMP RESPONSE ELEMENT-BINDING PROTEIN B"/>
    <property type="match status" value="1"/>
</dbReference>
<proteinExistence type="predicted"/>
<keyword evidence="3" id="KW-0238">DNA-binding</keyword>
<dbReference type="OrthoDB" id="5970722at2759"/>
<gene>
    <name evidence="7" type="ORF">CTOB1V02_LOCUS8709</name>
</gene>
<feature type="region of interest" description="Disordered" evidence="6">
    <location>
        <begin position="155"/>
        <end position="183"/>
    </location>
</feature>